<dbReference type="HOGENOM" id="CLU_019367_1_0_1"/>
<dbReference type="GO" id="GO:0008270">
    <property type="term" value="F:zinc ion binding"/>
    <property type="evidence" value="ECO:0007669"/>
    <property type="project" value="UniProtKB-KW"/>
</dbReference>
<evidence type="ECO:0000259" key="4">
    <source>
        <dbReference type="PROSITE" id="PS50966"/>
    </source>
</evidence>
<dbReference type="InterPro" id="IPR001878">
    <property type="entry name" value="Znf_CCHC"/>
</dbReference>
<dbReference type="InterPro" id="IPR018289">
    <property type="entry name" value="MULE_transposase_dom"/>
</dbReference>
<dbReference type="Pfam" id="PF10551">
    <property type="entry name" value="MULE"/>
    <property type="match status" value="1"/>
</dbReference>
<dbReference type="OrthoDB" id="2398871at2759"/>
<dbReference type="InterPro" id="IPR007527">
    <property type="entry name" value="Znf_SWIM"/>
</dbReference>
<keyword evidence="1" id="KW-0862">Zinc</keyword>
<accession>A0A015LC28</accession>
<dbReference type="PANTHER" id="PTHR47718:SF6">
    <property type="entry name" value="PROTEIN FAR1-RELATED SEQUENCE"/>
    <property type="match status" value="1"/>
</dbReference>
<sequence length="756" mass="86956">MDVSELNIQESIIMFMTPHEEEESGKVCQDDTNMEQVEPSDIVPQNLESEDSTTTNLSIGDTFRSWGDVDGIMEAYGKRHGFTIIKKRLGRREDGSIKHRSFGCEFGGRYHPQKQQCPWNANFNCPQNSQSVSLTTFNNLHNHALFPADTENYSSKYRCIPDDVLKEAKFPTISILDCDLSNAIQKYKVRPDVIHDASRLLKILIEHKSNDPGWFVDFQLDQDKRLTRLFWMSPSQITLWLEYHDVILNDNTAKTNRYQMPLSLFLVVDNNTKSRLVAQALVSDESVESYKWILECTKKATMTEPLVFVTDADPAMDAAITQIYETTHPIHCIFHISENLPKSVKSKLSDQYESFVQSFFSCRNSLCEELFYERWSKLIEKYPSIKDYLMRALYPSRQAWARAFTSKIFTAGIQTTSRVESYNNIIKRELSANSTLCGLADALDAWFKYEAQWNRFFEYRTLSTCVGITTVSQDLFPEVDKIMTEYLTPQILSAERMEMAQCLYFVPSQVEPNIVEDPEVGVMEGCVEDSYDAKQILLKSMIAEVGEENIQEVWKITDMRPENKKHIYFVVIIDSISYLCSCMSNISRGIICRHYFRIMMTSQVAGFQIQMIPSRWYIDNQKDKDAAAETCCFVNTEAAQNFSGVVFTPNPSTVPTTVTNALRCAAKKKVKYGEFIIRHKEIIITRNQELMERSEVQVDDNKENELQQVENPLVSWRKGRPGTKQFKSSTEKKSRAKYTCKTCGKAGHNSARCQNR</sequence>
<keyword evidence="1" id="KW-0863">Zinc-finger</keyword>
<evidence type="ECO:0008006" key="7">
    <source>
        <dbReference type="Google" id="ProtNLM"/>
    </source>
</evidence>
<feature type="domain" description="SWIM-type" evidence="4">
    <location>
        <begin position="569"/>
        <end position="603"/>
    </location>
</feature>
<dbReference type="EMBL" id="JEMT01016694">
    <property type="protein sequence ID" value="EXX70071.1"/>
    <property type="molecule type" value="Genomic_DNA"/>
</dbReference>
<dbReference type="PROSITE" id="PS50158">
    <property type="entry name" value="ZF_CCHC"/>
    <property type="match status" value="1"/>
</dbReference>
<feature type="region of interest" description="Disordered" evidence="2">
    <location>
        <begin position="716"/>
        <end position="735"/>
    </location>
</feature>
<gene>
    <name evidence="5" type="ORF">RirG_090710</name>
</gene>
<dbReference type="PANTHER" id="PTHR47718">
    <property type="entry name" value="OS01G0519700 PROTEIN"/>
    <property type="match status" value="1"/>
</dbReference>
<evidence type="ECO:0000256" key="1">
    <source>
        <dbReference type="PROSITE-ProRule" id="PRU00047"/>
    </source>
</evidence>
<name>A0A015LC28_RHIIW</name>
<protein>
    <recommendedName>
        <fullName evidence="7">Protein far1-related sequence 11-like</fullName>
    </recommendedName>
</protein>
<proteinExistence type="predicted"/>
<keyword evidence="1" id="KW-0479">Metal-binding</keyword>
<feature type="domain" description="CCHC-type" evidence="3">
    <location>
        <begin position="740"/>
        <end position="755"/>
    </location>
</feature>
<dbReference type="GO" id="GO:0003676">
    <property type="term" value="F:nucleic acid binding"/>
    <property type="evidence" value="ECO:0007669"/>
    <property type="project" value="InterPro"/>
</dbReference>
<organism evidence="5 6">
    <name type="scientific">Rhizophagus irregularis (strain DAOM 197198w)</name>
    <name type="common">Glomus intraradices</name>
    <dbReference type="NCBI Taxonomy" id="1432141"/>
    <lineage>
        <taxon>Eukaryota</taxon>
        <taxon>Fungi</taxon>
        <taxon>Fungi incertae sedis</taxon>
        <taxon>Mucoromycota</taxon>
        <taxon>Glomeromycotina</taxon>
        <taxon>Glomeromycetes</taxon>
        <taxon>Glomerales</taxon>
        <taxon>Glomeraceae</taxon>
        <taxon>Rhizophagus</taxon>
    </lineage>
</organism>
<reference evidence="5 6" key="1">
    <citation type="submission" date="2014-02" db="EMBL/GenBank/DDBJ databases">
        <title>Single nucleus genome sequencing reveals high similarity among nuclei of an endomycorrhizal fungus.</title>
        <authorList>
            <person name="Lin K."/>
            <person name="Geurts R."/>
            <person name="Zhang Z."/>
            <person name="Limpens E."/>
            <person name="Saunders D.G."/>
            <person name="Mu D."/>
            <person name="Pang E."/>
            <person name="Cao H."/>
            <person name="Cha H."/>
            <person name="Lin T."/>
            <person name="Zhou Q."/>
            <person name="Shang Y."/>
            <person name="Li Y."/>
            <person name="Ivanov S."/>
            <person name="Sharma T."/>
            <person name="Velzen R.V."/>
            <person name="Ruijter N.D."/>
            <person name="Aanen D.K."/>
            <person name="Win J."/>
            <person name="Kamoun S."/>
            <person name="Bisseling T."/>
            <person name="Huang S."/>
        </authorList>
    </citation>
    <scope>NUCLEOTIDE SEQUENCE [LARGE SCALE GENOMIC DNA]</scope>
    <source>
        <strain evidence="6">DAOM197198w</strain>
    </source>
</reference>
<dbReference type="AlphaFoldDB" id="A0A015LC28"/>
<comment type="caution">
    <text evidence="5">The sequence shown here is derived from an EMBL/GenBank/DDBJ whole genome shotgun (WGS) entry which is preliminary data.</text>
</comment>
<evidence type="ECO:0000259" key="3">
    <source>
        <dbReference type="PROSITE" id="PS50158"/>
    </source>
</evidence>
<evidence type="ECO:0000256" key="2">
    <source>
        <dbReference type="SAM" id="MobiDB-lite"/>
    </source>
</evidence>
<evidence type="ECO:0000313" key="5">
    <source>
        <dbReference type="EMBL" id="EXX70071.1"/>
    </source>
</evidence>
<dbReference type="PROSITE" id="PS50966">
    <property type="entry name" value="ZF_SWIM"/>
    <property type="match status" value="1"/>
</dbReference>
<evidence type="ECO:0000313" key="6">
    <source>
        <dbReference type="Proteomes" id="UP000022910"/>
    </source>
</evidence>
<keyword evidence="6" id="KW-1185">Reference proteome</keyword>
<dbReference type="Proteomes" id="UP000022910">
    <property type="component" value="Unassembled WGS sequence"/>
</dbReference>